<reference evidence="1" key="1">
    <citation type="submission" date="2021-01" db="EMBL/GenBank/DDBJ databases">
        <title>Whole genome shotgun sequence of Cellulomonas chitinilytica NBRC 110799.</title>
        <authorList>
            <person name="Komaki H."/>
            <person name="Tamura T."/>
        </authorList>
    </citation>
    <scope>NUCLEOTIDE SEQUENCE</scope>
    <source>
        <strain evidence="1">NBRC 110799</strain>
    </source>
</reference>
<evidence type="ECO:0000313" key="1">
    <source>
        <dbReference type="EMBL" id="GIG21090.1"/>
    </source>
</evidence>
<name>A0A919P2L9_9CELL</name>
<organism evidence="1 2">
    <name type="scientific">Cellulomonas chitinilytica</name>
    <dbReference type="NCBI Taxonomy" id="398759"/>
    <lineage>
        <taxon>Bacteria</taxon>
        <taxon>Bacillati</taxon>
        <taxon>Actinomycetota</taxon>
        <taxon>Actinomycetes</taxon>
        <taxon>Micrococcales</taxon>
        <taxon>Cellulomonadaceae</taxon>
        <taxon>Cellulomonas</taxon>
    </lineage>
</organism>
<sequence>MRTTVIGAPSVLGGGGVAVARAPGWHTGARELAAVNGHAPESWIVDACASGTDGRSSPVGRVPWDALTGFAGRPQNARGAL</sequence>
<proteinExistence type="predicted"/>
<protein>
    <submittedName>
        <fullName evidence="1">Uncharacterized protein</fullName>
    </submittedName>
</protein>
<keyword evidence="2" id="KW-1185">Reference proteome</keyword>
<comment type="caution">
    <text evidence="1">The sequence shown here is derived from an EMBL/GenBank/DDBJ whole genome shotgun (WGS) entry which is preliminary data.</text>
</comment>
<gene>
    <name evidence="1" type="ORF">Cch01nite_18140</name>
</gene>
<accession>A0A919P2L9</accession>
<evidence type="ECO:0000313" key="2">
    <source>
        <dbReference type="Proteomes" id="UP000632740"/>
    </source>
</evidence>
<dbReference type="AlphaFoldDB" id="A0A919P2L9"/>
<dbReference type="Proteomes" id="UP000632740">
    <property type="component" value="Unassembled WGS sequence"/>
</dbReference>
<dbReference type="EMBL" id="BONK01000005">
    <property type="protein sequence ID" value="GIG21090.1"/>
    <property type="molecule type" value="Genomic_DNA"/>
</dbReference>